<organism evidence="2 3">
    <name type="scientific">Stylosanthes scabra</name>
    <dbReference type="NCBI Taxonomy" id="79078"/>
    <lineage>
        <taxon>Eukaryota</taxon>
        <taxon>Viridiplantae</taxon>
        <taxon>Streptophyta</taxon>
        <taxon>Embryophyta</taxon>
        <taxon>Tracheophyta</taxon>
        <taxon>Spermatophyta</taxon>
        <taxon>Magnoliopsida</taxon>
        <taxon>eudicotyledons</taxon>
        <taxon>Gunneridae</taxon>
        <taxon>Pentapetalae</taxon>
        <taxon>rosids</taxon>
        <taxon>fabids</taxon>
        <taxon>Fabales</taxon>
        <taxon>Fabaceae</taxon>
        <taxon>Papilionoideae</taxon>
        <taxon>50 kb inversion clade</taxon>
        <taxon>dalbergioids sensu lato</taxon>
        <taxon>Dalbergieae</taxon>
        <taxon>Pterocarpus clade</taxon>
        <taxon>Stylosanthes</taxon>
    </lineage>
</organism>
<dbReference type="SUPFAM" id="SSF57756">
    <property type="entry name" value="Retrovirus zinc finger-like domains"/>
    <property type="match status" value="1"/>
</dbReference>
<name>A0ABU6Y0K1_9FABA</name>
<dbReference type="InterPro" id="IPR036875">
    <property type="entry name" value="Znf_CCHC_sf"/>
</dbReference>
<feature type="domain" description="CCHC-type" evidence="1">
    <location>
        <begin position="93"/>
        <end position="109"/>
    </location>
</feature>
<keyword evidence="3" id="KW-1185">Reference proteome</keyword>
<reference evidence="2 3" key="1">
    <citation type="journal article" date="2023" name="Plants (Basel)">
        <title>Bridging the Gap: Combining Genomics and Transcriptomics Approaches to Understand Stylosanthes scabra, an Orphan Legume from the Brazilian Caatinga.</title>
        <authorList>
            <person name="Ferreira-Neto J.R.C."/>
            <person name="da Silva M.D."/>
            <person name="Binneck E."/>
            <person name="de Melo N.F."/>
            <person name="da Silva R.H."/>
            <person name="de Melo A.L.T.M."/>
            <person name="Pandolfi V."/>
            <person name="Bustamante F.O."/>
            <person name="Brasileiro-Vidal A.C."/>
            <person name="Benko-Iseppon A.M."/>
        </authorList>
    </citation>
    <scope>NUCLEOTIDE SEQUENCE [LARGE SCALE GENOMIC DNA]</scope>
    <source>
        <tissue evidence="2">Leaves</tissue>
    </source>
</reference>
<dbReference type="Gene3D" id="4.10.60.10">
    <property type="entry name" value="Zinc finger, CCHC-type"/>
    <property type="match status" value="1"/>
</dbReference>
<dbReference type="SMART" id="SM00343">
    <property type="entry name" value="ZnF_C2HC"/>
    <property type="match status" value="2"/>
</dbReference>
<gene>
    <name evidence="2" type="ORF">PIB30_005032</name>
</gene>
<comment type="caution">
    <text evidence="2">The sequence shown here is derived from an EMBL/GenBank/DDBJ whole genome shotgun (WGS) entry which is preliminary data.</text>
</comment>
<evidence type="ECO:0000313" key="2">
    <source>
        <dbReference type="EMBL" id="MED6204027.1"/>
    </source>
</evidence>
<evidence type="ECO:0000259" key="1">
    <source>
        <dbReference type="SMART" id="SM00343"/>
    </source>
</evidence>
<dbReference type="EMBL" id="JASCZI010241665">
    <property type="protein sequence ID" value="MED6204027.1"/>
    <property type="molecule type" value="Genomic_DNA"/>
</dbReference>
<accession>A0ABU6Y0K1</accession>
<protein>
    <recommendedName>
        <fullName evidence="1">CCHC-type domain-containing protein</fullName>
    </recommendedName>
</protein>
<dbReference type="Proteomes" id="UP001341840">
    <property type="component" value="Unassembled WGS sequence"/>
</dbReference>
<dbReference type="InterPro" id="IPR001878">
    <property type="entry name" value="Znf_CCHC"/>
</dbReference>
<evidence type="ECO:0000313" key="3">
    <source>
        <dbReference type="Proteomes" id="UP001341840"/>
    </source>
</evidence>
<sequence length="199" mass="22197">MPLMLNHMRIITIIRASFNSSWHLQMTTNQSGPLFFIKVPCQVLKMLSLVSSRRKLVSVLPDPKLRMFLPFRTKRQSFADIAIVLDISFLNVECRKYKQKGHIAPNCSALFCHYCKKLGHLINACPTRPPRPNLNKNHSLSKVVPITAVATNVSSSVPPSLILTSHVESFLKQLLSLSGNNSPALSTAPGSSDETNYRD</sequence>
<feature type="domain" description="CCHC-type" evidence="1">
    <location>
        <begin position="111"/>
        <end position="127"/>
    </location>
</feature>
<proteinExistence type="predicted"/>